<dbReference type="CDD" id="cd00757">
    <property type="entry name" value="ThiF_MoeB_HesA_family"/>
    <property type="match status" value="1"/>
</dbReference>
<evidence type="ECO:0000313" key="3">
    <source>
        <dbReference type="Proteomes" id="UP001236369"/>
    </source>
</evidence>
<comment type="caution">
    <text evidence="2">The sequence shown here is derived from an EMBL/GenBank/DDBJ whole genome shotgun (WGS) entry which is preliminary data.</text>
</comment>
<protein>
    <submittedName>
        <fullName evidence="2">Adenylyltransferase/sulfurtransferase</fullName>
    </submittedName>
</protein>
<dbReference type="InterPro" id="IPR045886">
    <property type="entry name" value="ThiF/MoeB/HesA"/>
</dbReference>
<feature type="domain" description="THIF-type NAD/FAD binding fold" evidence="1">
    <location>
        <begin position="11"/>
        <end position="244"/>
    </location>
</feature>
<dbReference type="PANTHER" id="PTHR10953">
    <property type="entry name" value="UBIQUITIN-ACTIVATING ENZYME E1"/>
    <property type="match status" value="1"/>
</dbReference>
<organism evidence="2 3">
    <name type="scientific">Methylobacterium persicinum</name>
    <dbReference type="NCBI Taxonomy" id="374426"/>
    <lineage>
        <taxon>Bacteria</taxon>
        <taxon>Pseudomonadati</taxon>
        <taxon>Pseudomonadota</taxon>
        <taxon>Alphaproteobacteria</taxon>
        <taxon>Hyphomicrobiales</taxon>
        <taxon>Methylobacteriaceae</taxon>
        <taxon>Methylobacterium</taxon>
    </lineage>
</organism>
<accession>A0ABU0HJS1</accession>
<dbReference type="InterPro" id="IPR035985">
    <property type="entry name" value="Ubiquitin-activating_enz"/>
</dbReference>
<evidence type="ECO:0000259" key="1">
    <source>
        <dbReference type="Pfam" id="PF00899"/>
    </source>
</evidence>
<dbReference type="SUPFAM" id="SSF69572">
    <property type="entry name" value="Activating enzymes of the ubiquitin-like proteins"/>
    <property type="match status" value="1"/>
</dbReference>
<reference evidence="2 3" key="1">
    <citation type="submission" date="2023-07" db="EMBL/GenBank/DDBJ databases">
        <title>Genomic Encyclopedia of Type Strains, Phase IV (KMG-IV): sequencing the most valuable type-strain genomes for metagenomic binning, comparative biology and taxonomic classification.</title>
        <authorList>
            <person name="Goeker M."/>
        </authorList>
    </citation>
    <scope>NUCLEOTIDE SEQUENCE [LARGE SCALE GENOMIC DNA]</scope>
    <source>
        <strain evidence="2 3">DSM 19562</strain>
    </source>
</reference>
<dbReference type="Gene3D" id="3.40.50.720">
    <property type="entry name" value="NAD(P)-binding Rossmann-like Domain"/>
    <property type="match status" value="1"/>
</dbReference>
<dbReference type="PANTHER" id="PTHR10953:SF102">
    <property type="entry name" value="ADENYLYLTRANSFERASE AND SULFURTRANSFERASE MOCS3"/>
    <property type="match status" value="1"/>
</dbReference>
<dbReference type="RefSeq" id="WP_238248642.1">
    <property type="nucleotide sequence ID" value="NZ_BPQX01000021.1"/>
</dbReference>
<keyword evidence="3" id="KW-1185">Reference proteome</keyword>
<dbReference type="Proteomes" id="UP001236369">
    <property type="component" value="Unassembled WGS sequence"/>
</dbReference>
<keyword evidence="2" id="KW-0808">Transferase</keyword>
<dbReference type="Pfam" id="PF00899">
    <property type="entry name" value="ThiF"/>
    <property type="match status" value="1"/>
</dbReference>
<keyword evidence="2" id="KW-0548">Nucleotidyltransferase</keyword>
<dbReference type="GO" id="GO:0016779">
    <property type="term" value="F:nucleotidyltransferase activity"/>
    <property type="evidence" value="ECO:0007669"/>
    <property type="project" value="UniProtKB-KW"/>
</dbReference>
<dbReference type="NCBIfam" id="NF004281">
    <property type="entry name" value="PRK05690.1"/>
    <property type="match status" value="1"/>
</dbReference>
<dbReference type="EMBL" id="JAUSVV010000003">
    <property type="protein sequence ID" value="MDQ0442569.1"/>
    <property type="molecule type" value="Genomic_DNA"/>
</dbReference>
<dbReference type="InterPro" id="IPR000594">
    <property type="entry name" value="ThiF_NAD_FAD-bd"/>
</dbReference>
<name>A0ABU0HJS1_9HYPH</name>
<gene>
    <name evidence="2" type="ORF">QO016_002063</name>
</gene>
<proteinExistence type="predicted"/>
<sequence length="265" mass="27756">MALDPDEIERYARHLVLAEVGGPGQAKLKAARILVVGAGGLGAPLIQYLAAAGIGTIGIVDDDTVSLSNLQRQVIHATPDIGRLKVESAAAAVGRLNPHVSVEGHAVRLTADNAAGLIARYDLVADGSDNFATRYLVSDTCFHVGRPLVTAALGRFDGTLTTIRAHETGADGRPNPTYRCLFPSPPPPGTVPPCAEAGVLGALAGVMGSLMAMEVIRAVADFGEPLVGRLLMVDARAMRFETLHYGWDPDNPLSGDADRRSRPSP</sequence>
<evidence type="ECO:0000313" key="2">
    <source>
        <dbReference type="EMBL" id="MDQ0442569.1"/>
    </source>
</evidence>